<comment type="subcellular location">
    <subcellularLocation>
        <location evidence="1">Cell membrane</location>
        <topology evidence="1">Peripheral membrane protein</topology>
    </subcellularLocation>
</comment>
<dbReference type="InterPro" id="IPR050763">
    <property type="entry name" value="ABC_transporter_ATP-binding"/>
</dbReference>
<keyword evidence="3" id="KW-0813">Transport</keyword>
<sequence length="319" mass="33905">MSMSAPAARGAAPVPAATSGTGQAPVRVRGLTKRFGRVTALNGLDLTVAAGSVHGFLGPNGAGKSTAIRTLLGLYRPDAGSVRVLGRDPAREASTINREVSYVPGDVALWPNLTGGQVLDAMAGLRGSRDRTREKELTERFELDPSKKVRTYSKGNRQKVALVAALAAPTRLLILDEPTSGLDPLMERVFTEEVAAAASAGRTVLLSSHVLAEVQHLCDAVTIIKDGRVVEDGGLEHLRSLAATRIALRAAPERLEPLTAALTSLGIAFDRDEDRLTLQVGSQRVPAVLGLVAEQRITDVVCEPASLEDLFLRHYEDAR</sequence>
<dbReference type="RefSeq" id="WP_008729454.1">
    <property type="nucleotide sequence ID" value="NZ_AKFT01000005.1"/>
</dbReference>
<dbReference type="Proteomes" id="UP000002941">
    <property type="component" value="Unassembled WGS sequence"/>
</dbReference>
<evidence type="ECO:0000256" key="6">
    <source>
        <dbReference type="ARBA" id="ARBA00023251"/>
    </source>
</evidence>
<evidence type="ECO:0000256" key="3">
    <source>
        <dbReference type="ARBA" id="ARBA00022448"/>
    </source>
</evidence>
<keyword evidence="6" id="KW-0046">Antibiotic resistance</keyword>
<dbReference type="OrthoDB" id="9804819at2"/>
<dbReference type="PANTHER" id="PTHR42711:SF5">
    <property type="entry name" value="ABC TRANSPORTER ATP-BINDING PROTEIN NATA"/>
    <property type="match status" value="1"/>
</dbReference>
<dbReference type="Pfam" id="PF00005">
    <property type="entry name" value="ABC_tran"/>
    <property type="match status" value="1"/>
</dbReference>
<accession>J1HQ31</accession>
<evidence type="ECO:0000259" key="8">
    <source>
        <dbReference type="PROSITE" id="PS50893"/>
    </source>
</evidence>
<reference evidence="9 10" key="1">
    <citation type="submission" date="2012-05" db="EMBL/GenBank/DDBJ databases">
        <authorList>
            <person name="Harkins D.M."/>
            <person name="Madupu R."/>
            <person name="Durkin A.S."/>
            <person name="Torralba M."/>
            <person name="Methe B."/>
            <person name="Sutton G.G."/>
            <person name="Nelson K.E."/>
        </authorList>
    </citation>
    <scope>NUCLEOTIDE SEQUENCE [LARGE SCALE GENOMIC DNA]</scope>
    <source>
        <strain evidence="9 10">F0489</strain>
    </source>
</reference>
<comment type="similarity">
    <text evidence="2">Belongs to the ABC transporter superfamily.</text>
</comment>
<dbReference type="PROSITE" id="PS00211">
    <property type="entry name" value="ABC_TRANSPORTER_1"/>
    <property type="match status" value="1"/>
</dbReference>
<evidence type="ECO:0000313" key="10">
    <source>
        <dbReference type="Proteomes" id="UP000002941"/>
    </source>
</evidence>
<protein>
    <submittedName>
        <fullName evidence="9">ABC transporter, ATP-binding protein</fullName>
    </submittedName>
</protein>
<gene>
    <name evidence="9" type="ORF">HMPREF1318_2518</name>
</gene>
<keyword evidence="10" id="KW-1185">Reference proteome</keyword>
<evidence type="ECO:0000256" key="5">
    <source>
        <dbReference type="ARBA" id="ARBA00022840"/>
    </source>
</evidence>
<comment type="caution">
    <text evidence="9">The sequence shown here is derived from an EMBL/GenBank/DDBJ whole genome shotgun (WGS) entry which is preliminary data.</text>
</comment>
<dbReference type="PATRIC" id="fig|1125718.3.peg.79"/>
<feature type="compositionally biased region" description="Low complexity" evidence="7">
    <location>
        <begin position="1"/>
        <end position="17"/>
    </location>
</feature>
<dbReference type="GO" id="GO:0046677">
    <property type="term" value="P:response to antibiotic"/>
    <property type="evidence" value="ECO:0007669"/>
    <property type="project" value="UniProtKB-KW"/>
</dbReference>
<evidence type="ECO:0000313" key="9">
    <source>
        <dbReference type="EMBL" id="EJF47718.1"/>
    </source>
</evidence>
<dbReference type="GO" id="GO:0016887">
    <property type="term" value="F:ATP hydrolysis activity"/>
    <property type="evidence" value="ECO:0007669"/>
    <property type="project" value="InterPro"/>
</dbReference>
<dbReference type="EMBL" id="AKFT01000005">
    <property type="protein sequence ID" value="EJF47718.1"/>
    <property type="molecule type" value="Genomic_DNA"/>
</dbReference>
<feature type="domain" description="ABC transporter" evidence="8">
    <location>
        <begin position="26"/>
        <end position="251"/>
    </location>
</feature>
<feature type="region of interest" description="Disordered" evidence="7">
    <location>
        <begin position="1"/>
        <end position="25"/>
    </location>
</feature>
<keyword evidence="5 9" id="KW-0067">ATP-binding</keyword>
<dbReference type="SMART" id="SM00382">
    <property type="entry name" value="AAA"/>
    <property type="match status" value="1"/>
</dbReference>
<evidence type="ECO:0000256" key="7">
    <source>
        <dbReference type="SAM" id="MobiDB-lite"/>
    </source>
</evidence>
<evidence type="ECO:0000256" key="4">
    <source>
        <dbReference type="ARBA" id="ARBA00022741"/>
    </source>
</evidence>
<dbReference type="AlphaFoldDB" id="J1HQ31"/>
<name>J1HQ31_9ACTO</name>
<dbReference type="InterPro" id="IPR003439">
    <property type="entry name" value="ABC_transporter-like_ATP-bd"/>
</dbReference>
<dbReference type="GO" id="GO:0005524">
    <property type="term" value="F:ATP binding"/>
    <property type="evidence" value="ECO:0007669"/>
    <property type="project" value="UniProtKB-KW"/>
</dbReference>
<dbReference type="CDD" id="cd03230">
    <property type="entry name" value="ABC_DR_subfamily_A"/>
    <property type="match status" value="1"/>
</dbReference>
<dbReference type="PANTHER" id="PTHR42711">
    <property type="entry name" value="ABC TRANSPORTER ATP-BINDING PROTEIN"/>
    <property type="match status" value="1"/>
</dbReference>
<proteinExistence type="inferred from homology"/>
<evidence type="ECO:0000256" key="2">
    <source>
        <dbReference type="ARBA" id="ARBA00005417"/>
    </source>
</evidence>
<organism evidence="9 10">
    <name type="scientific">Actinomyces massiliensis F0489</name>
    <dbReference type="NCBI Taxonomy" id="1125718"/>
    <lineage>
        <taxon>Bacteria</taxon>
        <taxon>Bacillati</taxon>
        <taxon>Actinomycetota</taxon>
        <taxon>Actinomycetes</taxon>
        <taxon>Actinomycetales</taxon>
        <taxon>Actinomycetaceae</taxon>
        <taxon>Actinomyces</taxon>
    </lineage>
</organism>
<evidence type="ECO:0000256" key="1">
    <source>
        <dbReference type="ARBA" id="ARBA00004202"/>
    </source>
</evidence>
<dbReference type="GO" id="GO:0005886">
    <property type="term" value="C:plasma membrane"/>
    <property type="evidence" value="ECO:0007669"/>
    <property type="project" value="UniProtKB-SubCell"/>
</dbReference>
<dbReference type="eggNOG" id="COG1131">
    <property type="taxonomic scope" value="Bacteria"/>
</dbReference>
<dbReference type="InterPro" id="IPR027417">
    <property type="entry name" value="P-loop_NTPase"/>
</dbReference>
<dbReference type="PROSITE" id="PS50893">
    <property type="entry name" value="ABC_TRANSPORTER_2"/>
    <property type="match status" value="1"/>
</dbReference>
<dbReference type="Gene3D" id="3.40.50.300">
    <property type="entry name" value="P-loop containing nucleotide triphosphate hydrolases"/>
    <property type="match status" value="1"/>
</dbReference>
<dbReference type="InterPro" id="IPR017871">
    <property type="entry name" value="ABC_transporter-like_CS"/>
</dbReference>
<keyword evidence="4" id="KW-0547">Nucleotide-binding</keyword>
<dbReference type="SUPFAM" id="SSF52540">
    <property type="entry name" value="P-loop containing nucleoside triphosphate hydrolases"/>
    <property type="match status" value="1"/>
</dbReference>
<dbReference type="InterPro" id="IPR003593">
    <property type="entry name" value="AAA+_ATPase"/>
</dbReference>